<dbReference type="InterPro" id="IPR036188">
    <property type="entry name" value="FAD/NAD-bd_sf"/>
</dbReference>
<keyword evidence="7" id="KW-1185">Reference proteome</keyword>
<evidence type="ECO:0000313" key="6">
    <source>
        <dbReference type="EMBL" id="WZU62822.1"/>
    </source>
</evidence>
<keyword evidence="2" id="KW-0285">Flavoprotein</keyword>
<evidence type="ECO:0000313" key="7">
    <source>
        <dbReference type="Proteomes" id="UP001451782"/>
    </source>
</evidence>
<organism evidence="6 7">
    <name type="scientific">Yoonia algicola</name>
    <dbReference type="NCBI Taxonomy" id="3137368"/>
    <lineage>
        <taxon>Bacteria</taxon>
        <taxon>Pseudomonadati</taxon>
        <taxon>Pseudomonadota</taxon>
        <taxon>Alphaproteobacteria</taxon>
        <taxon>Rhodobacterales</taxon>
        <taxon>Paracoccaceae</taxon>
        <taxon>Yoonia</taxon>
    </lineage>
</organism>
<accession>A0AAN0NEG8</accession>
<dbReference type="GO" id="GO:0008115">
    <property type="term" value="F:sarcosine oxidase activity"/>
    <property type="evidence" value="ECO:0007669"/>
    <property type="project" value="TreeGrafter"/>
</dbReference>
<dbReference type="AlphaFoldDB" id="A0AAN0NEG8"/>
<dbReference type="Gene3D" id="3.30.9.10">
    <property type="entry name" value="D-Amino Acid Oxidase, subunit A, domain 2"/>
    <property type="match status" value="1"/>
</dbReference>
<sequence>MTDQSYDVIVVGAGLMGSAAARHLAEMGVKTALVGPEEPVVKASHTGVFASHYDQARITRKIDTRKNWARFAQEAIARYPEIAKKGGQPFYTPAGVIVAGTEVGAERDYILNAQRHAQANGVAHRPLRGAELAAQFPEFAFPEGILALHEEVDAGWINPRLHVKAEITAAAKAGATLHRDTVVRISEAAGTAQVHCAGGDVLTADRVIVACGAFSKAEGLLPDPIPMRVYARTIAFFELDAGEAARLSKMPSVIYVPPGRYEDPYILPPVLYPDGKTYIKIGGDAVDTELHTVDDMIAWFRSGGDPVAGAAMSEILIELMPDLKYRSISYDSCATSFSPNGNPFIYSQTDHIIALTAGNGAAAKCADEIGRLGALVATGGSIPEIYEGAFAP</sequence>
<dbReference type="EC" id="1.-.-.-" evidence="6"/>
<dbReference type="GO" id="GO:0050660">
    <property type="term" value="F:flavin adenine dinucleotide binding"/>
    <property type="evidence" value="ECO:0007669"/>
    <property type="project" value="InterPro"/>
</dbReference>
<keyword evidence="3" id="KW-0274">FAD</keyword>
<comment type="cofactor">
    <cofactor evidence="1">
        <name>FAD</name>
        <dbReference type="ChEBI" id="CHEBI:57692"/>
    </cofactor>
</comment>
<dbReference type="Pfam" id="PF01266">
    <property type="entry name" value="DAO"/>
    <property type="match status" value="1"/>
</dbReference>
<protein>
    <submittedName>
        <fullName evidence="6">FAD-dependent oxidoreductase</fullName>
        <ecNumber evidence="6">1.-.-.-</ecNumber>
    </submittedName>
</protein>
<evidence type="ECO:0000259" key="5">
    <source>
        <dbReference type="Pfam" id="PF01266"/>
    </source>
</evidence>
<dbReference type="Proteomes" id="UP001451782">
    <property type="component" value="Chromosome"/>
</dbReference>
<gene>
    <name evidence="6" type="ORF">AABB28_13205</name>
</gene>
<dbReference type="KEGG" id="yag:AABB28_13205"/>
<dbReference type="Gene3D" id="3.50.50.60">
    <property type="entry name" value="FAD/NAD(P)-binding domain"/>
    <property type="match status" value="1"/>
</dbReference>
<dbReference type="PANTHER" id="PTHR10961:SF10">
    <property type="entry name" value="FAD DEPENDENT OXIDOREDUCTASE DOMAIN-CONTAINING PROTEIN"/>
    <property type="match status" value="1"/>
</dbReference>
<evidence type="ECO:0000256" key="3">
    <source>
        <dbReference type="ARBA" id="ARBA00022827"/>
    </source>
</evidence>
<name>A0AAN0NEG8_9RHOB</name>
<reference evidence="6 7" key="1">
    <citation type="submission" date="2024-04" db="EMBL/GenBank/DDBJ databases">
        <title>Phylogenomic analyses of a clade within the roseobacter group suggest taxonomic reassignments of species of the genera Aestuariivita, Citreicella, Loktanella, Nautella, Pelagibaca, Ruegeria, Thalassobius, Thiobacimonas and Tropicibacter, and the proposal o.</title>
        <authorList>
            <person name="Jeon C.O."/>
        </authorList>
    </citation>
    <scope>NUCLEOTIDE SEQUENCE [LARGE SCALE GENOMIC DNA]</scope>
    <source>
        <strain evidence="6 7">G8-12</strain>
    </source>
</reference>
<dbReference type="InterPro" id="IPR006076">
    <property type="entry name" value="FAD-dep_OxRdtase"/>
</dbReference>
<dbReference type="SUPFAM" id="SSF51905">
    <property type="entry name" value="FAD/NAD(P)-binding domain"/>
    <property type="match status" value="1"/>
</dbReference>
<feature type="domain" description="FAD dependent oxidoreductase" evidence="5">
    <location>
        <begin position="7"/>
        <end position="372"/>
    </location>
</feature>
<dbReference type="RefSeq" id="WP_342069218.1">
    <property type="nucleotide sequence ID" value="NZ_CP151762.1"/>
</dbReference>
<evidence type="ECO:0000256" key="1">
    <source>
        <dbReference type="ARBA" id="ARBA00001974"/>
    </source>
</evidence>
<evidence type="ECO:0000256" key="4">
    <source>
        <dbReference type="ARBA" id="ARBA00023002"/>
    </source>
</evidence>
<evidence type="ECO:0000256" key="2">
    <source>
        <dbReference type="ARBA" id="ARBA00022630"/>
    </source>
</evidence>
<proteinExistence type="predicted"/>
<dbReference type="PANTHER" id="PTHR10961">
    <property type="entry name" value="PEROXISOMAL SARCOSINE OXIDASE"/>
    <property type="match status" value="1"/>
</dbReference>
<dbReference type="EMBL" id="CP151762">
    <property type="protein sequence ID" value="WZU62822.1"/>
    <property type="molecule type" value="Genomic_DNA"/>
</dbReference>
<keyword evidence="4 6" id="KW-0560">Oxidoreductase</keyword>
<dbReference type="InterPro" id="IPR045170">
    <property type="entry name" value="MTOX"/>
</dbReference>